<dbReference type="PANTHER" id="PTHR19290:SF163">
    <property type="entry name" value="BASIC HELIX-LOOP-HELIX NEURAL TRANSCRIPTION FACTOR TAP"/>
    <property type="match status" value="1"/>
</dbReference>
<feature type="chain" id="PRO_5043138947" evidence="2">
    <location>
        <begin position="20"/>
        <end position="266"/>
    </location>
</feature>
<dbReference type="InterPro" id="IPR011598">
    <property type="entry name" value="bHLH_dom"/>
</dbReference>
<dbReference type="GO" id="GO:0007423">
    <property type="term" value="P:sensory organ development"/>
    <property type="evidence" value="ECO:0007669"/>
    <property type="project" value="TreeGrafter"/>
</dbReference>
<reference evidence="6" key="1">
    <citation type="submission" date="2016-06" db="UniProtKB">
        <authorList>
            <consortium name="WormBaseParasite"/>
        </authorList>
    </citation>
    <scope>IDENTIFICATION</scope>
</reference>
<reference evidence="4 5" key="2">
    <citation type="submission" date="2018-11" db="EMBL/GenBank/DDBJ databases">
        <authorList>
            <consortium name="Pathogen Informatics"/>
        </authorList>
    </citation>
    <scope>NUCLEOTIDE SEQUENCE [LARGE SCALE GENOMIC DNA]</scope>
</reference>
<dbReference type="Pfam" id="PF00010">
    <property type="entry name" value="HLH"/>
    <property type="match status" value="1"/>
</dbReference>
<dbReference type="GO" id="GO:0000981">
    <property type="term" value="F:DNA-binding transcription factor activity, RNA polymerase II-specific"/>
    <property type="evidence" value="ECO:0007669"/>
    <property type="project" value="TreeGrafter"/>
</dbReference>
<dbReference type="Proteomes" id="UP000271098">
    <property type="component" value="Unassembled WGS sequence"/>
</dbReference>
<evidence type="ECO:0000313" key="5">
    <source>
        <dbReference type="Proteomes" id="UP000271098"/>
    </source>
</evidence>
<dbReference type="GO" id="GO:0005634">
    <property type="term" value="C:nucleus"/>
    <property type="evidence" value="ECO:0007669"/>
    <property type="project" value="TreeGrafter"/>
</dbReference>
<feature type="signal peptide" evidence="2">
    <location>
        <begin position="1"/>
        <end position="19"/>
    </location>
</feature>
<dbReference type="GO" id="GO:0045944">
    <property type="term" value="P:positive regulation of transcription by RNA polymerase II"/>
    <property type="evidence" value="ECO:0007669"/>
    <property type="project" value="TreeGrafter"/>
</dbReference>
<keyword evidence="2" id="KW-0732">Signal</keyword>
<feature type="compositionally biased region" description="Polar residues" evidence="1">
    <location>
        <begin position="75"/>
        <end position="114"/>
    </location>
</feature>
<dbReference type="WBParaSite" id="GPUH_0001439701-mRNA-1">
    <property type="protein sequence ID" value="GPUH_0001439701-mRNA-1"/>
    <property type="gene ID" value="GPUH_0001439701"/>
</dbReference>
<organism evidence="6">
    <name type="scientific">Gongylonema pulchrum</name>
    <dbReference type="NCBI Taxonomy" id="637853"/>
    <lineage>
        <taxon>Eukaryota</taxon>
        <taxon>Metazoa</taxon>
        <taxon>Ecdysozoa</taxon>
        <taxon>Nematoda</taxon>
        <taxon>Chromadorea</taxon>
        <taxon>Rhabditida</taxon>
        <taxon>Spirurina</taxon>
        <taxon>Spiruromorpha</taxon>
        <taxon>Spiruroidea</taxon>
        <taxon>Gongylonematidae</taxon>
        <taxon>Gongylonema</taxon>
    </lineage>
</organism>
<feature type="region of interest" description="Disordered" evidence="1">
    <location>
        <begin position="52"/>
        <end position="174"/>
    </location>
</feature>
<dbReference type="EMBL" id="UYRT01081193">
    <property type="protein sequence ID" value="VDN24060.1"/>
    <property type="molecule type" value="Genomic_DNA"/>
</dbReference>
<feature type="domain" description="BHLH" evidence="3">
    <location>
        <begin position="161"/>
        <end position="214"/>
    </location>
</feature>
<name>A0A183E087_9BILA</name>
<dbReference type="InterPro" id="IPR050359">
    <property type="entry name" value="bHLH_transcription_factors"/>
</dbReference>
<sequence length="266" mass="30572">MFQLHSLPVLLSFLAPVLAVYHNASVVVEDPNRESDHLQMPAGTTWQSQHVDYTDAQPGPSWADRPAGYPEAYGVSSSSSTRRFIRQQSTDSVRSDRCTSTTDLQGSTTETCESGSEYDSDYKPNLLQQSKTKKSKPKSQAGHRARGVPIPTRDRLQNIQYRRNEQKARERNRRREISDAYDRLQDLIPLKPEMKENLSRFKTLLFAMEYVKALNRTLLNEPPPTAAPNSDEPHIDEWQRIRDDSLNRVLYSRTQRETATVPMHWQ</sequence>
<evidence type="ECO:0000256" key="2">
    <source>
        <dbReference type="SAM" id="SignalP"/>
    </source>
</evidence>
<dbReference type="OrthoDB" id="10039134at2759"/>
<protein>
    <submittedName>
        <fullName evidence="6">BHLH domain-containing protein</fullName>
    </submittedName>
</protein>
<dbReference type="AlphaFoldDB" id="A0A183E087"/>
<proteinExistence type="predicted"/>
<dbReference type="SMART" id="SM00353">
    <property type="entry name" value="HLH"/>
    <property type="match status" value="1"/>
</dbReference>
<dbReference type="GO" id="GO:0070888">
    <property type="term" value="F:E-box binding"/>
    <property type="evidence" value="ECO:0007669"/>
    <property type="project" value="TreeGrafter"/>
</dbReference>
<evidence type="ECO:0000256" key="1">
    <source>
        <dbReference type="SAM" id="MobiDB-lite"/>
    </source>
</evidence>
<accession>A0A183E087</accession>
<dbReference type="PROSITE" id="PS50888">
    <property type="entry name" value="BHLH"/>
    <property type="match status" value="1"/>
</dbReference>
<dbReference type="GO" id="GO:0046983">
    <property type="term" value="F:protein dimerization activity"/>
    <property type="evidence" value="ECO:0007669"/>
    <property type="project" value="InterPro"/>
</dbReference>
<dbReference type="PANTHER" id="PTHR19290">
    <property type="entry name" value="BASIC HELIX-LOOP-HELIX PROTEIN NEUROGENIN-RELATED"/>
    <property type="match status" value="1"/>
</dbReference>
<dbReference type="InterPro" id="IPR036638">
    <property type="entry name" value="HLH_DNA-bd_sf"/>
</dbReference>
<keyword evidence="5" id="KW-1185">Reference proteome</keyword>
<dbReference type="SUPFAM" id="SSF47459">
    <property type="entry name" value="HLH, helix-loop-helix DNA-binding domain"/>
    <property type="match status" value="1"/>
</dbReference>
<feature type="compositionally biased region" description="Basic and acidic residues" evidence="1">
    <location>
        <begin position="152"/>
        <end position="174"/>
    </location>
</feature>
<gene>
    <name evidence="4" type="ORF">GPUH_LOCUS14378</name>
</gene>
<evidence type="ECO:0000313" key="6">
    <source>
        <dbReference type="WBParaSite" id="GPUH_0001439701-mRNA-1"/>
    </source>
</evidence>
<dbReference type="GO" id="GO:0061564">
    <property type="term" value="P:axon development"/>
    <property type="evidence" value="ECO:0007669"/>
    <property type="project" value="TreeGrafter"/>
</dbReference>
<dbReference type="Gene3D" id="4.10.280.10">
    <property type="entry name" value="Helix-loop-helix DNA-binding domain"/>
    <property type="match status" value="1"/>
</dbReference>
<evidence type="ECO:0000259" key="3">
    <source>
        <dbReference type="PROSITE" id="PS50888"/>
    </source>
</evidence>
<evidence type="ECO:0000313" key="4">
    <source>
        <dbReference type="EMBL" id="VDN24060.1"/>
    </source>
</evidence>
<feature type="compositionally biased region" description="Basic residues" evidence="1">
    <location>
        <begin position="131"/>
        <end position="146"/>
    </location>
</feature>